<organism evidence="2 3">
    <name type="scientific">Paractinoplanes ferrugineus</name>
    <dbReference type="NCBI Taxonomy" id="113564"/>
    <lineage>
        <taxon>Bacteria</taxon>
        <taxon>Bacillati</taxon>
        <taxon>Actinomycetota</taxon>
        <taxon>Actinomycetes</taxon>
        <taxon>Micromonosporales</taxon>
        <taxon>Micromonosporaceae</taxon>
        <taxon>Paractinoplanes</taxon>
    </lineage>
</organism>
<evidence type="ECO:0000259" key="1">
    <source>
        <dbReference type="PROSITE" id="PS51677"/>
    </source>
</evidence>
<sequence>MTTALAALRRSVIDAALEWREPAARMLARLLPADVLWFVDTPAPVFGLTFDDGPAPETTPRLLDVLARHSARATFFLIGERVRAHPELVAAIADAGHELANHLMRDERSALVPDSRFRRELAEVTGLLTPYGPVKWFRPGSGVFTPRMLRSAAEQHLHAVLGTLVAANRGGPADARIAGELAAGIRPGSIVVLHEGTPARGGVAETTDELLATMSRRGLSAVTVSELTAR</sequence>
<dbReference type="AlphaFoldDB" id="A0A919IZK3"/>
<dbReference type="GO" id="GO:0016810">
    <property type="term" value="F:hydrolase activity, acting on carbon-nitrogen (but not peptide) bonds"/>
    <property type="evidence" value="ECO:0007669"/>
    <property type="project" value="InterPro"/>
</dbReference>
<gene>
    <name evidence="2" type="ORF">Afe05nite_29630</name>
</gene>
<evidence type="ECO:0000313" key="3">
    <source>
        <dbReference type="Proteomes" id="UP000598174"/>
    </source>
</evidence>
<comment type="caution">
    <text evidence="2">The sequence shown here is derived from an EMBL/GenBank/DDBJ whole genome shotgun (WGS) entry which is preliminary data.</text>
</comment>
<protein>
    <recommendedName>
        <fullName evidence="1">NodB homology domain-containing protein</fullName>
    </recommendedName>
</protein>
<dbReference type="InterPro" id="IPR050248">
    <property type="entry name" value="Polysacc_deacetylase_ArnD"/>
</dbReference>
<feature type="domain" description="NodB homology" evidence="1">
    <location>
        <begin position="44"/>
        <end position="222"/>
    </location>
</feature>
<reference evidence="2" key="1">
    <citation type="submission" date="2021-01" db="EMBL/GenBank/DDBJ databases">
        <title>Whole genome shotgun sequence of Actinoplanes ferrugineus NBRC 15555.</title>
        <authorList>
            <person name="Komaki H."/>
            <person name="Tamura T."/>
        </authorList>
    </citation>
    <scope>NUCLEOTIDE SEQUENCE</scope>
    <source>
        <strain evidence="2">NBRC 15555</strain>
    </source>
</reference>
<dbReference type="SUPFAM" id="SSF88713">
    <property type="entry name" value="Glycoside hydrolase/deacetylase"/>
    <property type="match status" value="1"/>
</dbReference>
<keyword evidence="3" id="KW-1185">Reference proteome</keyword>
<evidence type="ECO:0000313" key="2">
    <source>
        <dbReference type="EMBL" id="GIE11123.1"/>
    </source>
</evidence>
<dbReference type="Gene3D" id="3.20.20.370">
    <property type="entry name" value="Glycoside hydrolase/deacetylase"/>
    <property type="match status" value="1"/>
</dbReference>
<accession>A0A919IZK3</accession>
<dbReference type="Proteomes" id="UP000598174">
    <property type="component" value="Unassembled WGS sequence"/>
</dbReference>
<dbReference type="Pfam" id="PF01522">
    <property type="entry name" value="Polysacc_deac_1"/>
    <property type="match status" value="1"/>
</dbReference>
<dbReference type="InterPro" id="IPR002509">
    <property type="entry name" value="NODB_dom"/>
</dbReference>
<dbReference type="GO" id="GO:0005975">
    <property type="term" value="P:carbohydrate metabolic process"/>
    <property type="evidence" value="ECO:0007669"/>
    <property type="project" value="InterPro"/>
</dbReference>
<dbReference type="PANTHER" id="PTHR10587">
    <property type="entry name" value="GLYCOSYL TRANSFERASE-RELATED"/>
    <property type="match status" value="1"/>
</dbReference>
<proteinExistence type="predicted"/>
<dbReference type="EMBL" id="BOMM01000022">
    <property type="protein sequence ID" value="GIE11123.1"/>
    <property type="molecule type" value="Genomic_DNA"/>
</dbReference>
<name>A0A919IZK3_9ACTN</name>
<dbReference type="PROSITE" id="PS51677">
    <property type="entry name" value="NODB"/>
    <property type="match status" value="1"/>
</dbReference>
<dbReference type="PANTHER" id="PTHR10587:SF137">
    <property type="entry name" value="4-DEOXY-4-FORMAMIDO-L-ARABINOSE-PHOSPHOUNDECAPRENOL DEFORMYLASE ARND-RELATED"/>
    <property type="match status" value="1"/>
</dbReference>
<dbReference type="InterPro" id="IPR011330">
    <property type="entry name" value="Glyco_hydro/deAcase_b/a-brl"/>
</dbReference>
<dbReference type="RefSeq" id="WP_239117823.1">
    <property type="nucleotide sequence ID" value="NZ_BAAABP010000032.1"/>
</dbReference>